<comment type="caution">
    <text evidence="2">The sequence shown here is derived from an EMBL/GenBank/DDBJ whole genome shotgun (WGS) entry which is preliminary data.</text>
</comment>
<dbReference type="InterPro" id="IPR012674">
    <property type="entry name" value="Calycin"/>
</dbReference>
<feature type="compositionally biased region" description="Pro residues" evidence="1">
    <location>
        <begin position="1"/>
        <end position="15"/>
    </location>
</feature>
<protein>
    <submittedName>
        <fullName evidence="2">Uncharacterized protein</fullName>
    </submittedName>
</protein>
<evidence type="ECO:0000256" key="1">
    <source>
        <dbReference type="SAM" id="MobiDB-lite"/>
    </source>
</evidence>
<feature type="region of interest" description="Disordered" evidence="1">
    <location>
        <begin position="1"/>
        <end position="91"/>
    </location>
</feature>
<dbReference type="EMBL" id="JBGBPQ010000020">
    <property type="protein sequence ID" value="KAL1503947.1"/>
    <property type="molecule type" value="Genomic_DNA"/>
</dbReference>
<sequence>MPSRSPPLRLPPCRPPRCSTAAQTAARLSTRRAPSTAVSSRPPSPPLPSMPTPPPSPPHSPCPSPLPSLPPSDLGSRPPSPPPTRPSPFLCLPSPAELHRLREENAALRARLRAYAGRSRHVSLAPPPLLDAPTPLLLQPSPATTTFGVTTSSAIFVLLVSLVAAAHTLPPPLLVATSALLGACLLFGQLPPAPYVDGTAPPSAAAVSPTSPSRFAPSSPRARPARGRMRHVSMEIAEGVAYRAASILVDDTTKRGLPELLVAHVTESALTNDPSHLAVDVTERSEGKRVSMSRMKRVSIMVPSSGNQTLPAAAESFVGEWAMLEQTNYDEFLKEAIGMSWAVRRIAQYIIPTPAFHIQDGALHCVTTCLGAQPVHEILEVGESTWYEPNLGVEYSVTSRWEGDAFVNVRRSSKVNHGRATTQTRRINEAGELVIVQEWGGNVGFTSRFVRKIPLSDGEELEA</sequence>
<keyword evidence="3" id="KW-1185">Reference proteome</keyword>
<dbReference type="SUPFAM" id="SSF50814">
    <property type="entry name" value="Lipocalins"/>
    <property type="match status" value="1"/>
</dbReference>
<dbReference type="Proteomes" id="UP001515480">
    <property type="component" value="Unassembled WGS sequence"/>
</dbReference>
<feature type="compositionally biased region" description="Polar residues" evidence="1">
    <location>
        <begin position="20"/>
        <end position="38"/>
    </location>
</feature>
<evidence type="ECO:0000313" key="2">
    <source>
        <dbReference type="EMBL" id="KAL1503947.1"/>
    </source>
</evidence>
<reference evidence="2 3" key="1">
    <citation type="journal article" date="2024" name="Science">
        <title>Giant polyketide synthase enzymes in the biosynthesis of giant marine polyether toxins.</title>
        <authorList>
            <person name="Fallon T.R."/>
            <person name="Shende V.V."/>
            <person name="Wierzbicki I.H."/>
            <person name="Pendleton A.L."/>
            <person name="Watervoot N.F."/>
            <person name="Auber R.P."/>
            <person name="Gonzalez D.J."/>
            <person name="Wisecaver J.H."/>
            <person name="Moore B.S."/>
        </authorList>
    </citation>
    <scope>NUCLEOTIDE SEQUENCE [LARGE SCALE GENOMIC DNA]</scope>
    <source>
        <strain evidence="2 3">12B1</strain>
    </source>
</reference>
<dbReference type="Gene3D" id="2.40.128.20">
    <property type="match status" value="1"/>
</dbReference>
<organism evidence="2 3">
    <name type="scientific">Prymnesium parvum</name>
    <name type="common">Toxic golden alga</name>
    <dbReference type="NCBI Taxonomy" id="97485"/>
    <lineage>
        <taxon>Eukaryota</taxon>
        <taxon>Haptista</taxon>
        <taxon>Haptophyta</taxon>
        <taxon>Prymnesiophyceae</taxon>
        <taxon>Prymnesiales</taxon>
        <taxon>Prymnesiaceae</taxon>
        <taxon>Prymnesium</taxon>
    </lineage>
</organism>
<feature type="region of interest" description="Disordered" evidence="1">
    <location>
        <begin position="200"/>
        <end position="228"/>
    </location>
</feature>
<proteinExistence type="predicted"/>
<feature type="compositionally biased region" description="Low complexity" evidence="1">
    <location>
        <begin position="200"/>
        <end position="222"/>
    </location>
</feature>
<gene>
    <name evidence="2" type="ORF">AB1Y20_010365</name>
</gene>
<dbReference type="AlphaFoldDB" id="A0AB34IPG2"/>
<evidence type="ECO:0000313" key="3">
    <source>
        <dbReference type="Proteomes" id="UP001515480"/>
    </source>
</evidence>
<feature type="compositionally biased region" description="Pro residues" evidence="1">
    <location>
        <begin position="42"/>
        <end position="70"/>
    </location>
</feature>
<accession>A0AB34IPG2</accession>
<name>A0AB34IPG2_PRYPA</name>